<gene>
    <name evidence="2" type="ORF">ACBT_0913</name>
</gene>
<evidence type="ECO:0000256" key="1">
    <source>
        <dbReference type="SAM" id="SignalP"/>
    </source>
</evidence>
<dbReference type="RefSeq" id="WP_024775381.1">
    <property type="nucleotide sequence ID" value="NZ_CP054051.1"/>
</dbReference>
<dbReference type="Proteomes" id="UP000509513">
    <property type="component" value="Chromosome"/>
</dbReference>
<feature type="chain" id="PRO_5029452930" evidence="1">
    <location>
        <begin position="19"/>
        <end position="267"/>
    </location>
</feature>
<organism evidence="2 3">
    <name type="scientific">Aliarcobacter cibarius</name>
    <dbReference type="NCBI Taxonomy" id="255507"/>
    <lineage>
        <taxon>Bacteria</taxon>
        <taxon>Pseudomonadati</taxon>
        <taxon>Campylobacterota</taxon>
        <taxon>Epsilonproteobacteria</taxon>
        <taxon>Campylobacterales</taxon>
        <taxon>Arcobacteraceae</taxon>
        <taxon>Aliarcobacter</taxon>
    </lineage>
</organism>
<dbReference type="EMBL" id="CP054051">
    <property type="protein sequence ID" value="QKJ26833.1"/>
    <property type="molecule type" value="Genomic_DNA"/>
</dbReference>
<protein>
    <submittedName>
        <fullName evidence="2">DUF4197 domain-containing protein</fullName>
    </submittedName>
</protein>
<evidence type="ECO:0000313" key="3">
    <source>
        <dbReference type="Proteomes" id="UP000509513"/>
    </source>
</evidence>
<accession>A0A7L5JNN0</accession>
<proteinExistence type="predicted"/>
<dbReference type="AlphaFoldDB" id="A0A7L5JNN0"/>
<reference evidence="2 3" key="1">
    <citation type="submission" date="2020-05" db="EMBL/GenBank/DDBJ databases">
        <title>Complete genome sequencing of Campylobacter and Arcobacter type strains.</title>
        <authorList>
            <person name="Miller W.G."/>
            <person name="Yee E."/>
        </authorList>
    </citation>
    <scope>NUCLEOTIDE SEQUENCE [LARGE SCALE GENOMIC DNA]</scope>
    <source>
        <strain evidence="2 3">LMG 21996</strain>
    </source>
</reference>
<dbReference type="Pfam" id="PF13852">
    <property type="entry name" value="DUF4197"/>
    <property type="match status" value="1"/>
</dbReference>
<keyword evidence="1" id="KW-0732">Signal</keyword>
<name>A0A7L5JNN0_9BACT</name>
<sequence>MKKSFIVAGILFSTLSFGFDLKQIASDVAKNIPQNVETTGNNQKSNLDNSTISNGLKEALKNGVTYATSTLGKDNGYLNNDKVKIPLPDNLKNVEGVIRKAGGDKMADDLINSMNAAASKAAPKTADIFMNAISKMNLNDAQTILSGKDNAATEYFKKNSSNELKAMIKPIVQESMKTNNVAQYYDVANNFYQNSAKGLVGNSSITGLAKNFGVDSYVPGNNNESLDDYITEKAMDGLFSMIAQKEAGIRKNPLEQTSSILKEVFSK</sequence>
<feature type="signal peptide" evidence="1">
    <location>
        <begin position="1"/>
        <end position="18"/>
    </location>
</feature>
<dbReference type="InterPro" id="IPR025245">
    <property type="entry name" value="DUF4197"/>
</dbReference>
<evidence type="ECO:0000313" key="2">
    <source>
        <dbReference type="EMBL" id="QKJ26833.1"/>
    </source>
</evidence>
<dbReference type="KEGG" id="acib:ACBT_0913"/>